<protein>
    <submittedName>
        <fullName evidence="1">Uncharacterized protein</fullName>
    </submittedName>
</protein>
<dbReference type="AlphaFoldDB" id="A0A392UHB8"/>
<organism evidence="1 2">
    <name type="scientific">Trifolium medium</name>
    <dbReference type="NCBI Taxonomy" id="97028"/>
    <lineage>
        <taxon>Eukaryota</taxon>
        <taxon>Viridiplantae</taxon>
        <taxon>Streptophyta</taxon>
        <taxon>Embryophyta</taxon>
        <taxon>Tracheophyta</taxon>
        <taxon>Spermatophyta</taxon>
        <taxon>Magnoliopsida</taxon>
        <taxon>eudicotyledons</taxon>
        <taxon>Gunneridae</taxon>
        <taxon>Pentapetalae</taxon>
        <taxon>rosids</taxon>
        <taxon>fabids</taxon>
        <taxon>Fabales</taxon>
        <taxon>Fabaceae</taxon>
        <taxon>Papilionoideae</taxon>
        <taxon>50 kb inversion clade</taxon>
        <taxon>NPAAA clade</taxon>
        <taxon>Hologalegina</taxon>
        <taxon>IRL clade</taxon>
        <taxon>Trifolieae</taxon>
        <taxon>Trifolium</taxon>
    </lineage>
</organism>
<dbReference type="Proteomes" id="UP000265520">
    <property type="component" value="Unassembled WGS sequence"/>
</dbReference>
<reference evidence="1 2" key="1">
    <citation type="journal article" date="2018" name="Front. Plant Sci.">
        <title>Red Clover (Trifolium pratense) and Zigzag Clover (T. medium) - A Picture of Genomic Similarities and Differences.</title>
        <authorList>
            <person name="Dluhosova J."/>
            <person name="Istvanek J."/>
            <person name="Nedelnik J."/>
            <person name="Repkova J."/>
        </authorList>
    </citation>
    <scope>NUCLEOTIDE SEQUENCE [LARGE SCALE GENOMIC DNA]</scope>
    <source>
        <strain evidence="2">cv. 10/8</strain>
        <tissue evidence="1">Leaf</tissue>
    </source>
</reference>
<feature type="non-terminal residue" evidence="1">
    <location>
        <position position="1"/>
    </location>
</feature>
<name>A0A392UHB8_9FABA</name>
<keyword evidence="2" id="KW-1185">Reference proteome</keyword>
<sequence>VSDYATGLNPQLQVPGDATGYDPSLEEYIQLDGSKVLTLCGCLQSL</sequence>
<proteinExistence type="predicted"/>
<evidence type="ECO:0000313" key="1">
    <source>
        <dbReference type="EMBL" id="MCI71836.1"/>
    </source>
</evidence>
<evidence type="ECO:0000313" key="2">
    <source>
        <dbReference type="Proteomes" id="UP000265520"/>
    </source>
</evidence>
<dbReference type="EMBL" id="LXQA010805081">
    <property type="protein sequence ID" value="MCI71836.1"/>
    <property type="molecule type" value="Genomic_DNA"/>
</dbReference>
<comment type="caution">
    <text evidence="1">The sequence shown here is derived from an EMBL/GenBank/DDBJ whole genome shotgun (WGS) entry which is preliminary data.</text>
</comment>
<accession>A0A392UHB8</accession>